<dbReference type="EMBL" id="JAWWNJ010000002">
    <property type="protein sequence ID" value="KAK7062459.1"/>
    <property type="molecule type" value="Genomic_DNA"/>
</dbReference>
<name>A0AAW0EDH6_9AGAR</name>
<dbReference type="AlphaFoldDB" id="A0AAW0EDH6"/>
<protein>
    <submittedName>
        <fullName evidence="1">Uncharacterized protein</fullName>
    </submittedName>
</protein>
<evidence type="ECO:0000313" key="1">
    <source>
        <dbReference type="EMBL" id="KAK7062459.1"/>
    </source>
</evidence>
<proteinExistence type="predicted"/>
<gene>
    <name evidence="1" type="ORF">R3P38DRAFT_696965</name>
</gene>
<accession>A0AAW0EDH6</accession>
<sequence length="155" mass="18399">MSVIIRRTQEPEATILSGYSMCWLDFQKLAIAMSTALAAQVAKEGPQPDAEYICEFDIWRFRLPRELREETPIPRIIYARKREKDEGTVGRNRVFFETRFIDTEDNLSVEDYPGMRVETDLDRNRRDKFIEFIEERVGFVADKSRLEFQVLKYYV</sequence>
<comment type="caution">
    <text evidence="1">The sequence shown here is derived from an EMBL/GenBank/DDBJ whole genome shotgun (WGS) entry which is preliminary data.</text>
</comment>
<evidence type="ECO:0000313" key="2">
    <source>
        <dbReference type="Proteomes" id="UP001362999"/>
    </source>
</evidence>
<dbReference type="Proteomes" id="UP001362999">
    <property type="component" value="Unassembled WGS sequence"/>
</dbReference>
<reference evidence="1 2" key="1">
    <citation type="journal article" date="2024" name="J Genomics">
        <title>Draft genome sequencing and assembly of Favolaschia claudopus CIRM-BRFM 2984 isolated from oak limbs.</title>
        <authorList>
            <person name="Navarro D."/>
            <person name="Drula E."/>
            <person name="Chaduli D."/>
            <person name="Cazenave R."/>
            <person name="Ahrendt S."/>
            <person name="Wang J."/>
            <person name="Lipzen A."/>
            <person name="Daum C."/>
            <person name="Barry K."/>
            <person name="Grigoriev I.V."/>
            <person name="Favel A."/>
            <person name="Rosso M.N."/>
            <person name="Martin F."/>
        </authorList>
    </citation>
    <scope>NUCLEOTIDE SEQUENCE [LARGE SCALE GENOMIC DNA]</scope>
    <source>
        <strain evidence="1 2">CIRM-BRFM 2984</strain>
    </source>
</reference>
<organism evidence="1 2">
    <name type="scientific">Favolaschia claudopus</name>
    <dbReference type="NCBI Taxonomy" id="2862362"/>
    <lineage>
        <taxon>Eukaryota</taxon>
        <taxon>Fungi</taxon>
        <taxon>Dikarya</taxon>
        <taxon>Basidiomycota</taxon>
        <taxon>Agaricomycotina</taxon>
        <taxon>Agaricomycetes</taxon>
        <taxon>Agaricomycetidae</taxon>
        <taxon>Agaricales</taxon>
        <taxon>Marasmiineae</taxon>
        <taxon>Mycenaceae</taxon>
        <taxon>Favolaschia</taxon>
    </lineage>
</organism>
<keyword evidence="2" id="KW-1185">Reference proteome</keyword>